<comment type="caution">
    <text evidence="1">The sequence shown here is derived from an EMBL/GenBank/DDBJ whole genome shotgun (WGS) entry which is preliminary data.</text>
</comment>
<reference evidence="1 2" key="1">
    <citation type="submission" date="2024-12" db="EMBL/GenBank/DDBJ databases">
        <title>Draft genome sequence of Chryseobacterium kwangjuense AG447.</title>
        <authorList>
            <person name="Cheptsov V.S."/>
            <person name="Belov A."/>
            <person name="Zavarzina A.G."/>
        </authorList>
    </citation>
    <scope>NUCLEOTIDE SEQUENCE [LARGE SCALE GENOMIC DNA]</scope>
    <source>
        <strain evidence="1 2">AG447</strain>
    </source>
</reference>
<name>A0ABW9JWE4_9FLAO</name>
<sequence>MNTKMLNLKNAKPLRKNQLKKITGGNSENLGDHDLSLCGCDCTGTQTGPSYCALYFGCLQVYNCLAES</sequence>
<gene>
    <name evidence="1" type="ORF">ACKW6Q_00495</name>
</gene>
<evidence type="ECO:0008006" key="3">
    <source>
        <dbReference type="Google" id="ProtNLM"/>
    </source>
</evidence>
<protein>
    <recommendedName>
        <fullName evidence="3">Bacteriocin</fullName>
    </recommendedName>
</protein>
<dbReference type="RefSeq" id="WP_409355285.1">
    <property type="nucleotide sequence ID" value="NZ_JBJXVJ010000001.1"/>
</dbReference>
<organism evidence="1 2">
    <name type="scientific">Chryseobacterium kwangjuense</name>
    <dbReference type="NCBI Taxonomy" id="267125"/>
    <lineage>
        <taxon>Bacteria</taxon>
        <taxon>Pseudomonadati</taxon>
        <taxon>Bacteroidota</taxon>
        <taxon>Flavobacteriia</taxon>
        <taxon>Flavobacteriales</taxon>
        <taxon>Weeksellaceae</taxon>
        <taxon>Chryseobacterium group</taxon>
        <taxon>Chryseobacterium</taxon>
    </lineage>
</organism>
<dbReference type="Proteomes" id="UP001634154">
    <property type="component" value="Unassembled WGS sequence"/>
</dbReference>
<accession>A0ABW9JWE4</accession>
<proteinExistence type="predicted"/>
<evidence type="ECO:0000313" key="1">
    <source>
        <dbReference type="EMBL" id="MFN1215435.1"/>
    </source>
</evidence>
<keyword evidence="2" id="KW-1185">Reference proteome</keyword>
<dbReference type="EMBL" id="JBJXVJ010000001">
    <property type="protein sequence ID" value="MFN1215435.1"/>
    <property type="molecule type" value="Genomic_DNA"/>
</dbReference>
<evidence type="ECO:0000313" key="2">
    <source>
        <dbReference type="Proteomes" id="UP001634154"/>
    </source>
</evidence>